<dbReference type="Gene3D" id="3.20.180.10">
    <property type="entry name" value="PNP-oxidase-like"/>
    <property type="match status" value="1"/>
</dbReference>
<keyword evidence="4" id="KW-1185">Reference proteome</keyword>
<gene>
    <name evidence="3" type="ORF">RM572_23480</name>
</gene>
<dbReference type="Proteomes" id="UP001183414">
    <property type="component" value="Unassembled WGS sequence"/>
</dbReference>
<name>A0ABU2NYX6_9ACTN</name>
<feature type="compositionally biased region" description="Basic residues" evidence="1">
    <location>
        <begin position="235"/>
        <end position="250"/>
    </location>
</feature>
<dbReference type="RefSeq" id="WP_311675398.1">
    <property type="nucleotide sequence ID" value="NZ_JAVREQ010000025.1"/>
</dbReference>
<accession>A0ABU2NYX6</accession>
<protein>
    <submittedName>
        <fullName evidence="3">DUF2470 domain-containing protein</fullName>
    </submittedName>
</protein>
<dbReference type="InterPro" id="IPR019595">
    <property type="entry name" value="DUF2470"/>
</dbReference>
<feature type="domain" description="DUF2470" evidence="2">
    <location>
        <begin position="150"/>
        <end position="223"/>
    </location>
</feature>
<evidence type="ECO:0000313" key="4">
    <source>
        <dbReference type="Proteomes" id="UP001183414"/>
    </source>
</evidence>
<dbReference type="InterPro" id="IPR037119">
    <property type="entry name" value="Haem_oxidase_HugZ-like_sf"/>
</dbReference>
<dbReference type="SUPFAM" id="SSF50475">
    <property type="entry name" value="FMN-binding split barrel"/>
    <property type="match status" value="1"/>
</dbReference>
<sequence>MVRLPAHDGRPSSAERLRSAVAAAESLSLTTHSTAYDLIGMHTVDGRGRVHLHAPADSPLTVEALCAPHGLLTARLDFTDIAPTPVRDRVRARVTLSGRLEAAAEQSVPDAVVLRFDTARAELRRAEVTEEVGPDVLARARPDVLATQEAPMLTHLHEDHRDIVAHLAQLAGVRPASPPARVLPYAIDRYGITLRAEDGDGHTDLRIRFPAPVRDASEVREQIDLLMHRPVTPKARARRAPGHGRRRLAR</sequence>
<dbReference type="EMBL" id="JAVREQ010000025">
    <property type="protein sequence ID" value="MDT0381727.1"/>
    <property type="molecule type" value="Genomic_DNA"/>
</dbReference>
<feature type="region of interest" description="Disordered" evidence="1">
    <location>
        <begin position="231"/>
        <end position="250"/>
    </location>
</feature>
<evidence type="ECO:0000256" key="1">
    <source>
        <dbReference type="SAM" id="MobiDB-lite"/>
    </source>
</evidence>
<evidence type="ECO:0000313" key="3">
    <source>
        <dbReference type="EMBL" id="MDT0381727.1"/>
    </source>
</evidence>
<proteinExistence type="predicted"/>
<dbReference type="Pfam" id="PF10615">
    <property type="entry name" value="DUF2470"/>
    <property type="match status" value="1"/>
</dbReference>
<organism evidence="3 4">
    <name type="scientific">Streptomyces hazeniae</name>
    <dbReference type="NCBI Taxonomy" id="3075538"/>
    <lineage>
        <taxon>Bacteria</taxon>
        <taxon>Bacillati</taxon>
        <taxon>Actinomycetota</taxon>
        <taxon>Actinomycetes</taxon>
        <taxon>Kitasatosporales</taxon>
        <taxon>Streptomycetaceae</taxon>
        <taxon>Streptomyces</taxon>
    </lineage>
</organism>
<comment type="caution">
    <text evidence="3">The sequence shown here is derived from an EMBL/GenBank/DDBJ whole genome shotgun (WGS) entry which is preliminary data.</text>
</comment>
<reference evidence="4" key="1">
    <citation type="submission" date="2023-07" db="EMBL/GenBank/DDBJ databases">
        <title>30 novel species of actinomycetes from the DSMZ collection.</title>
        <authorList>
            <person name="Nouioui I."/>
        </authorList>
    </citation>
    <scope>NUCLEOTIDE SEQUENCE [LARGE SCALE GENOMIC DNA]</scope>
    <source>
        <strain evidence="4">DSM 42041</strain>
    </source>
</reference>
<evidence type="ECO:0000259" key="2">
    <source>
        <dbReference type="Pfam" id="PF10615"/>
    </source>
</evidence>